<keyword evidence="6" id="KW-1185">Reference proteome</keyword>
<evidence type="ECO:0000313" key="5">
    <source>
        <dbReference type="EMBL" id="ACO45546.1"/>
    </source>
</evidence>
<dbReference type="InterPro" id="IPR011009">
    <property type="entry name" value="Kinase-like_dom_sf"/>
</dbReference>
<dbReference type="SUPFAM" id="SSF49879">
    <property type="entry name" value="SMAD/FHA domain"/>
    <property type="match status" value="1"/>
</dbReference>
<gene>
    <name evidence="5" type="ordered locus">Deide_06880</name>
</gene>
<keyword evidence="1" id="KW-0175">Coiled coil</keyword>
<dbReference type="Gene3D" id="2.60.200.20">
    <property type="match status" value="1"/>
</dbReference>
<accession>C1D122</accession>
<dbReference type="PROSITE" id="PS50011">
    <property type="entry name" value="PROTEIN_KINASE_DOM"/>
    <property type="match status" value="1"/>
</dbReference>
<feature type="domain" description="FHA" evidence="3">
    <location>
        <begin position="338"/>
        <end position="387"/>
    </location>
</feature>
<dbReference type="GO" id="GO:0005524">
    <property type="term" value="F:ATP binding"/>
    <property type="evidence" value="ECO:0007669"/>
    <property type="project" value="InterPro"/>
</dbReference>
<dbReference type="CDD" id="cd00060">
    <property type="entry name" value="FHA"/>
    <property type="match status" value="1"/>
</dbReference>
<dbReference type="InterPro" id="IPR000719">
    <property type="entry name" value="Prot_kinase_dom"/>
</dbReference>
<dbReference type="InterPro" id="IPR000253">
    <property type="entry name" value="FHA_dom"/>
</dbReference>
<keyword evidence="5" id="KW-0418">Kinase</keyword>
<dbReference type="Proteomes" id="UP000002208">
    <property type="component" value="Chromosome"/>
</dbReference>
<dbReference type="SMART" id="SM00240">
    <property type="entry name" value="FHA"/>
    <property type="match status" value="1"/>
</dbReference>
<dbReference type="PaxDb" id="546414-Deide_06880"/>
<dbReference type="Gene3D" id="3.30.200.20">
    <property type="entry name" value="Phosphorylase Kinase, domain 1"/>
    <property type="match status" value="1"/>
</dbReference>
<dbReference type="PANTHER" id="PTHR24359:SF1">
    <property type="entry name" value="INHIBITOR OF NUCLEAR FACTOR KAPPA-B KINASE EPSILON SUBUNIT HOMOLOG 1-RELATED"/>
    <property type="match status" value="1"/>
</dbReference>
<dbReference type="PROSITE" id="PS50006">
    <property type="entry name" value="FHA_DOMAIN"/>
    <property type="match status" value="1"/>
</dbReference>
<dbReference type="Pfam" id="PF00498">
    <property type="entry name" value="FHA"/>
    <property type="match status" value="1"/>
</dbReference>
<feature type="compositionally biased region" description="Pro residues" evidence="2">
    <location>
        <begin position="1413"/>
        <end position="1427"/>
    </location>
</feature>
<feature type="region of interest" description="Disordered" evidence="2">
    <location>
        <begin position="1412"/>
        <end position="1440"/>
    </location>
</feature>
<sequence length="1625" mass="175623">MNDSKLFYQYQLHRPLGGGWLGPVHAATDLDEGREVALRILDDANSGQSFLIMQLERLLLKVHSLRHAHLLPTEPLQQREHRVFYAMNLAAHGSLRQLLQRQSRSAQPLPLVTAVEAVRQAAAGLAYAHAQGLMHGNLKPENVLLQPGRALVGNDGYTVQLSDFGLAELRAGAHGTHDRAVVGALAYTSPEQCRGVRNELRTDLYTLGLILYELVTGMVPFDIRDAADALEKHQHVAPRQPTLLRPDVPEALEEVILTCLAKRPDDRYADAGALEAALQAVLNTMLPSGPDPTVRLPTLPVMPVAPAVNAQPAATPRLLVYSERHELLRELPVTGSSLTIGRAPGNSVLLEHQGVSRHHLNVEFSAGQPYVTELTATNGTLMDGLPLTPMTRLRWPYRTPLYLRPYWLILIGPEEQQARPRIVVKPEVERLTLVPGVATQLNVVLVNTGQTVDHFQLSLDGIPAEWLQNPYQEVQLNPGTQASASLTVLAPKRSSSRAGDYPVTVLARSRENTAQFGKASLTATVTPFTEVVATLAPPIRRTWRRTTYAFKLDNRSNVDGTFAPRLHDNQGDIRLIPRPQDLVQLDQMGQTGGGLTNPGGAVVDPTRVAQEAARHAAMEARNAATRAARHIIGGEGRIRMEDLPARVALKAGETSEDTVRVRVPIRWVGMASKHQFTIHVLDAAEAALHDSGNEDRPVSTASAELHHNALIPLWLLPILLLLLGALIWFLTRPPVINQFDLVGSNTVVRPGQPFSLRWDTQNARRVDVLELGKAGQHLSADGTVRVSGIKQDQKYTLVARNLIGIRREMTRTIEPRYATPVIEQFVVSPTRVAGNQPVTISWRVRGAEQISITELGRVPASGKRTITPSRDLNLQITARNGSESTTDGETVSVIGAKINVFKLQPEAITRGTSATLSWNVENATSVSIDGIGTVPAKGKKTVSPRISTSYVITAQGGNNSVTTANTRLEVAAAAPKITAFSISPQTVKSNQDFTITWRTENATSVTLQDGTTTETANPIGRRTLRAPAGNSDIVITASNEENVQVTKSLPLTVIAVDEEALQAKAEAERAAAQKRAEEQRQAQEEERNVKLITFTAEPAQISGKGDVTLSWDAPGFKNVQILPLSGPTNGLFDTAGSQVVKDVNTSRTYTLRVRRRDGQAITITRKVKVVPLPVQIRSFKASQTILSAPGDVSLSWDVANTTAVRISGLGAGKLPGGLWPAQGSASARVDGTTTFVLKAGSQQARATVTLPPPAIQEFRASPGNLTGIGTTNLSWRVRNISSVRIDGLPGPNPDGSWPVEGRTSVPVSKTRVFTLRAGKATRQSTVTVTPPAPPRIVSFTPSTTSLKSPGGKVTLKWDVANTDSVRITNAPSARAGQLWPARGTTTVNVSRTTVFILTSGSQQRSITVAVAPQPVPPSAQPKPPQEAQPPQSADSVQEPNIPVTTPARIVSFTASPTTLQAGESVRLSWKVEQAEAVRIDGVPGSFQGTGSVTVTPRQTTTYVLRAAGLRRDARVTVRPARSESPYADLVGTWNHPFGYFTVHNIQGRRASGVFVSQRDHLKDIPVTFSFAGNTLTASSPDLEAFSLVATLNPGRQSFTGTYTLRGARERWCAYRPSGPQNADCN</sequence>
<protein>
    <submittedName>
        <fullName evidence="5">Putative Non-specific serine/threonine protein kinase</fullName>
    </submittedName>
</protein>
<keyword evidence="5" id="KW-0808">Transferase</keyword>
<dbReference type="RefSeq" id="WP_012692669.1">
    <property type="nucleotide sequence ID" value="NC_012526.1"/>
</dbReference>
<dbReference type="Pfam" id="PF00069">
    <property type="entry name" value="Pkinase"/>
    <property type="match status" value="1"/>
</dbReference>
<dbReference type="eggNOG" id="COG0515">
    <property type="taxonomic scope" value="Bacteria"/>
</dbReference>
<evidence type="ECO:0000256" key="1">
    <source>
        <dbReference type="SAM" id="Coils"/>
    </source>
</evidence>
<dbReference type="SUPFAM" id="SSF56112">
    <property type="entry name" value="Protein kinase-like (PK-like)"/>
    <property type="match status" value="1"/>
</dbReference>
<dbReference type="HOGENOM" id="CLU_247379_0_0_0"/>
<evidence type="ECO:0000259" key="4">
    <source>
        <dbReference type="PROSITE" id="PS50011"/>
    </source>
</evidence>
<name>C1D122_DEIDV</name>
<proteinExistence type="predicted"/>
<evidence type="ECO:0000313" key="6">
    <source>
        <dbReference type="Proteomes" id="UP000002208"/>
    </source>
</evidence>
<dbReference type="KEGG" id="ddr:Deide_06880"/>
<organism evidence="5 6">
    <name type="scientific">Deinococcus deserti (strain DSM 17065 / CIP 109153 / LMG 22923 / VCD115)</name>
    <dbReference type="NCBI Taxonomy" id="546414"/>
    <lineage>
        <taxon>Bacteria</taxon>
        <taxon>Thermotogati</taxon>
        <taxon>Deinococcota</taxon>
        <taxon>Deinococci</taxon>
        <taxon>Deinococcales</taxon>
        <taxon>Deinococcaceae</taxon>
        <taxon>Deinococcus</taxon>
    </lineage>
</organism>
<dbReference type="STRING" id="546414.Deide_06880"/>
<dbReference type="GO" id="GO:0004674">
    <property type="term" value="F:protein serine/threonine kinase activity"/>
    <property type="evidence" value="ECO:0007669"/>
    <property type="project" value="UniProtKB-KW"/>
</dbReference>
<dbReference type="Gene3D" id="1.10.510.10">
    <property type="entry name" value="Transferase(Phosphotransferase) domain 1"/>
    <property type="match status" value="1"/>
</dbReference>
<evidence type="ECO:0000256" key="2">
    <source>
        <dbReference type="SAM" id="MobiDB-lite"/>
    </source>
</evidence>
<feature type="domain" description="Protein kinase" evidence="4">
    <location>
        <begin position="10"/>
        <end position="282"/>
    </location>
</feature>
<dbReference type="OrthoDB" id="51164at2"/>
<feature type="coiled-coil region" evidence="1">
    <location>
        <begin position="1055"/>
        <end position="1089"/>
    </location>
</feature>
<evidence type="ECO:0000259" key="3">
    <source>
        <dbReference type="PROSITE" id="PS50006"/>
    </source>
</evidence>
<keyword evidence="5" id="KW-0723">Serine/threonine-protein kinase</keyword>
<dbReference type="CDD" id="cd14014">
    <property type="entry name" value="STKc_PknB_like"/>
    <property type="match status" value="1"/>
</dbReference>
<reference evidence="5 6" key="1">
    <citation type="journal article" date="2009" name="PLoS Genet.">
        <title>Alliance of proteomics and genomics to unravel the specificities of Sahara bacterium Deinococcus deserti.</title>
        <authorList>
            <person name="de Groot A."/>
            <person name="Dulermo R."/>
            <person name="Ortet P."/>
            <person name="Blanchard L."/>
            <person name="Guerin P."/>
            <person name="Fernandez B."/>
            <person name="Vacherie B."/>
            <person name="Dossat C."/>
            <person name="Jolivet E."/>
            <person name="Siguier P."/>
            <person name="Chandler M."/>
            <person name="Barakat M."/>
            <person name="Dedieu A."/>
            <person name="Barbe V."/>
            <person name="Heulin T."/>
            <person name="Sommer S."/>
            <person name="Achouak W."/>
            <person name="Armengaud J."/>
        </authorList>
    </citation>
    <scope>NUCLEOTIDE SEQUENCE [LARGE SCALE GENOMIC DNA]</scope>
    <source>
        <strain evidence="6">DSM 17065 / CIP 109153 / LMG 22923 / VCD115</strain>
    </source>
</reference>
<dbReference type="InterPro" id="IPR008984">
    <property type="entry name" value="SMAD_FHA_dom_sf"/>
</dbReference>
<dbReference type="PANTHER" id="PTHR24359">
    <property type="entry name" value="SERINE/THREONINE-PROTEIN KINASE SBK1"/>
    <property type="match status" value="1"/>
</dbReference>
<dbReference type="EMBL" id="CP001114">
    <property type="protein sequence ID" value="ACO45546.1"/>
    <property type="molecule type" value="Genomic_DNA"/>
</dbReference>